<dbReference type="Proteomes" id="UP000249516">
    <property type="component" value="Unassembled WGS sequence"/>
</dbReference>
<evidence type="ECO:0000313" key="2">
    <source>
        <dbReference type="Proteomes" id="UP000249516"/>
    </source>
</evidence>
<organism evidence="1 2">
    <name type="scientific">Kocuria tytonis</name>
    <dbReference type="NCBI Taxonomy" id="2054280"/>
    <lineage>
        <taxon>Bacteria</taxon>
        <taxon>Bacillati</taxon>
        <taxon>Actinomycetota</taxon>
        <taxon>Actinomycetes</taxon>
        <taxon>Micrococcales</taxon>
        <taxon>Micrococcaceae</taxon>
        <taxon>Kocuria</taxon>
    </lineage>
</organism>
<name>A0A495A8F6_9MICC</name>
<dbReference type="SMART" id="SM01234">
    <property type="entry name" value="Haemolytic"/>
    <property type="match status" value="1"/>
</dbReference>
<evidence type="ECO:0000313" key="1">
    <source>
        <dbReference type="EMBL" id="RKQ36257.1"/>
    </source>
</evidence>
<keyword evidence="2" id="KW-1185">Reference proteome</keyword>
<comment type="caution">
    <text evidence="1">The sequence shown here is derived from an EMBL/GenBank/DDBJ whole genome shotgun (WGS) entry which is preliminary data.</text>
</comment>
<dbReference type="OrthoDB" id="6629784at2"/>
<sequence>MTDVRHRVATAPRRGVDRLIRGYQRHLSPRKGYTCAHLVARGGQSCSAAVRGIIAQRGVIRGIVPTMLRFAACYRAALMLGPVGGGNVSGVCCCGPIPIPFRF</sequence>
<dbReference type="InterPro" id="IPR002696">
    <property type="entry name" value="Membr_insert_effic_factor_YidD"/>
</dbReference>
<dbReference type="AlphaFoldDB" id="A0A495A8F6"/>
<dbReference type="NCBIfam" id="TIGR00278">
    <property type="entry name" value="membrane protein insertion efficiency factor YidD"/>
    <property type="match status" value="1"/>
</dbReference>
<proteinExistence type="predicted"/>
<protein>
    <submittedName>
        <fullName evidence="1">Membrane protein insertion efficiency factor YidD</fullName>
    </submittedName>
</protein>
<reference evidence="1 2" key="1">
    <citation type="submission" date="2018-10" db="EMBL/GenBank/DDBJ databases">
        <title>Kocuria tytouropygialis sp. nov., isolated from the uropygial gland of an American barn owl (Tyto furcata).</title>
        <authorList>
            <person name="Braun M.S."/>
            <person name="Wang E."/>
            <person name="Zimmermann S."/>
            <person name="Wagner H."/>
            <person name="Wink M."/>
        </authorList>
    </citation>
    <scope>NUCLEOTIDE SEQUENCE [LARGE SCALE GENOMIC DNA]</scope>
    <source>
        <strain evidence="1 2">442</strain>
    </source>
</reference>
<dbReference type="RefSeq" id="WP_110919156.1">
    <property type="nucleotide sequence ID" value="NZ_PNJG02000001.1"/>
</dbReference>
<accession>A0A495A8F6</accession>
<dbReference type="EMBL" id="PNJG02000001">
    <property type="protein sequence ID" value="RKQ36257.1"/>
    <property type="molecule type" value="Genomic_DNA"/>
</dbReference>
<gene>
    <name evidence="1" type="primary">yidD</name>
    <name evidence="1" type="ORF">C1C97_000785</name>
</gene>